<evidence type="ECO:0000256" key="1">
    <source>
        <dbReference type="SAM" id="SignalP"/>
    </source>
</evidence>
<dbReference type="Proteomes" id="UP000059847">
    <property type="component" value="Chromosome"/>
</dbReference>
<accession>A0A0M4TVB4</accession>
<reference evidence="2 3" key="1">
    <citation type="submission" date="2015-09" db="EMBL/GenBank/DDBJ databases">
        <title>Complete genome of Psychrobacter urativorans R10.10B.</title>
        <authorList>
            <person name="See-Too W.S."/>
            <person name="Chan K.G."/>
        </authorList>
    </citation>
    <scope>NUCLEOTIDE SEQUENCE [LARGE SCALE GENOMIC DNA]</scope>
    <source>
        <strain evidence="2 3">R10.10B</strain>
    </source>
</reference>
<feature type="signal peptide" evidence="1">
    <location>
        <begin position="1"/>
        <end position="22"/>
    </location>
</feature>
<name>A0A0M4TVB4_9GAMM</name>
<proteinExistence type="predicted"/>
<sequence length="279" mass="31283">MKNLLLSLALSLSILSATPVIAAVPNFSASKIAQVKIKDLSFKEVMRKFYSGQMFNIHVDYMEDTLYIGLGKYDNSGRATVALMRPIIQYKNTAGEDRYLVIIEKAQVSDGEIDSCHICKATADLYSFKKLDNGLFQLVSQTPKNAKYSSSNGSVGLYAEDIQDGLQPLGKNLVGSVFTNFYMGQGARDDWWEALHLPENDFINVYYIGDAGSSNASYDEESPLYYGYEGTLKVLSNNTTYYPIMLTYKGEMPTDDDERIEHVNYSKAVKFNPIKKAYE</sequence>
<feature type="chain" id="PRO_5005802303" evidence="1">
    <location>
        <begin position="23"/>
        <end position="279"/>
    </location>
</feature>
<dbReference type="AlphaFoldDB" id="A0A0M4TVB4"/>
<evidence type="ECO:0000313" key="3">
    <source>
        <dbReference type="Proteomes" id="UP000059847"/>
    </source>
</evidence>
<keyword evidence="1" id="KW-0732">Signal</keyword>
<keyword evidence="3" id="KW-1185">Reference proteome</keyword>
<dbReference type="EMBL" id="CP012678">
    <property type="protein sequence ID" value="ALF59761.1"/>
    <property type="molecule type" value="Genomic_DNA"/>
</dbReference>
<evidence type="ECO:0000313" key="2">
    <source>
        <dbReference type="EMBL" id="ALF59761.1"/>
    </source>
</evidence>
<organism evidence="2 3">
    <name type="scientific">Psychrobacter urativorans</name>
    <dbReference type="NCBI Taxonomy" id="45610"/>
    <lineage>
        <taxon>Bacteria</taxon>
        <taxon>Pseudomonadati</taxon>
        <taxon>Pseudomonadota</taxon>
        <taxon>Gammaproteobacteria</taxon>
        <taxon>Moraxellales</taxon>
        <taxon>Moraxellaceae</taxon>
        <taxon>Psychrobacter</taxon>
    </lineage>
</organism>
<dbReference type="OrthoDB" id="6709569at2"/>
<dbReference type="KEGG" id="pur:AOC03_06690"/>
<gene>
    <name evidence="2" type="ORF">AOC03_06690</name>
</gene>
<protein>
    <submittedName>
        <fullName evidence="2">Uncharacterized protein</fullName>
    </submittedName>
</protein>
<dbReference type="RefSeq" id="WP_062534433.1">
    <property type="nucleotide sequence ID" value="NZ_CP012678.1"/>
</dbReference>